<keyword evidence="1" id="KW-0479">Metal-binding</keyword>
<evidence type="ECO:0000259" key="3">
    <source>
        <dbReference type="PROSITE" id="PS50966"/>
    </source>
</evidence>
<dbReference type="InterPro" id="IPR007527">
    <property type="entry name" value="Znf_SWIM"/>
</dbReference>
<evidence type="ECO:0000313" key="4">
    <source>
        <dbReference type="EMBL" id="KAH0561232.1"/>
    </source>
</evidence>
<proteinExistence type="predicted"/>
<evidence type="ECO:0000313" key="5">
    <source>
        <dbReference type="Proteomes" id="UP000826195"/>
    </source>
</evidence>
<evidence type="ECO:0000256" key="1">
    <source>
        <dbReference type="PROSITE-ProRule" id="PRU00325"/>
    </source>
</evidence>
<dbReference type="GO" id="GO:0008270">
    <property type="term" value="F:zinc ion binding"/>
    <property type="evidence" value="ECO:0007669"/>
    <property type="project" value="UniProtKB-KW"/>
</dbReference>
<protein>
    <recommendedName>
        <fullName evidence="3">SWIM-type domain-containing protein</fullName>
    </recommendedName>
</protein>
<feature type="domain" description="SWIM-type" evidence="3">
    <location>
        <begin position="65"/>
        <end position="101"/>
    </location>
</feature>
<keyword evidence="5" id="KW-1185">Reference proteome</keyword>
<keyword evidence="1" id="KW-0863">Zinc-finger</keyword>
<accession>A0AAV7IVK9</accession>
<dbReference type="AlphaFoldDB" id="A0AAV7IVK9"/>
<feature type="region of interest" description="Disordered" evidence="2">
    <location>
        <begin position="175"/>
        <end position="213"/>
    </location>
</feature>
<evidence type="ECO:0000256" key="2">
    <source>
        <dbReference type="SAM" id="MobiDB-lite"/>
    </source>
</evidence>
<dbReference type="EMBL" id="JAHXZJ010000374">
    <property type="protein sequence ID" value="KAH0561232.1"/>
    <property type="molecule type" value="Genomic_DNA"/>
</dbReference>
<dbReference type="PROSITE" id="PS50966">
    <property type="entry name" value="ZF_SWIM"/>
    <property type="match status" value="1"/>
</dbReference>
<sequence>MFLSVNVILDHLGSTPKSRNFIEGEQIVNSNHLIYTGILSENSEQYKLLSYCIQSSKTREDPHEINTVIAKTGKIISSKCSCAAGQSQQCKHSAAVLLFCSRNDLTSLKLVSSTDRKCLWCAPRDSCLEKYNAKPLSEHSCFKIKKDHLVLDEDVKNSVARSHDFHPFSRRRARPYTSKRCVSVSRKAERSRENPRHVDKSRGMKPLPQDTEE</sequence>
<keyword evidence="1" id="KW-0862">Zinc</keyword>
<feature type="compositionally biased region" description="Basic and acidic residues" evidence="2">
    <location>
        <begin position="186"/>
        <end position="202"/>
    </location>
</feature>
<dbReference type="Proteomes" id="UP000826195">
    <property type="component" value="Unassembled WGS sequence"/>
</dbReference>
<gene>
    <name evidence="4" type="ORF">KQX54_014997</name>
</gene>
<name>A0AAV7IVK9_COTGL</name>
<organism evidence="4 5">
    <name type="scientific">Cotesia glomerata</name>
    <name type="common">Lepidopteran parasitic wasp</name>
    <name type="synonym">Apanteles glomeratus</name>
    <dbReference type="NCBI Taxonomy" id="32391"/>
    <lineage>
        <taxon>Eukaryota</taxon>
        <taxon>Metazoa</taxon>
        <taxon>Ecdysozoa</taxon>
        <taxon>Arthropoda</taxon>
        <taxon>Hexapoda</taxon>
        <taxon>Insecta</taxon>
        <taxon>Pterygota</taxon>
        <taxon>Neoptera</taxon>
        <taxon>Endopterygota</taxon>
        <taxon>Hymenoptera</taxon>
        <taxon>Apocrita</taxon>
        <taxon>Ichneumonoidea</taxon>
        <taxon>Braconidae</taxon>
        <taxon>Microgastrinae</taxon>
        <taxon>Cotesia</taxon>
    </lineage>
</organism>
<reference evidence="4 5" key="1">
    <citation type="journal article" date="2021" name="J. Hered.">
        <title>A chromosome-level genome assembly of the parasitoid wasp, Cotesia glomerata (Hymenoptera: Braconidae).</title>
        <authorList>
            <person name="Pinto B.J."/>
            <person name="Weis J.J."/>
            <person name="Gamble T."/>
            <person name="Ode P.J."/>
            <person name="Paul R."/>
            <person name="Zaspel J.M."/>
        </authorList>
    </citation>
    <scope>NUCLEOTIDE SEQUENCE [LARGE SCALE GENOMIC DNA]</scope>
    <source>
        <strain evidence="4">CgM1</strain>
    </source>
</reference>
<comment type="caution">
    <text evidence="4">The sequence shown here is derived from an EMBL/GenBank/DDBJ whole genome shotgun (WGS) entry which is preliminary data.</text>
</comment>